<reference evidence="6 7" key="1">
    <citation type="submission" date="2016-12" db="EMBL/GenBank/DDBJ databases">
        <title>The genomes of Aspergillus section Nigri reveals drivers in fungal speciation.</title>
        <authorList>
            <consortium name="DOE Joint Genome Institute"/>
            <person name="Vesth T.C."/>
            <person name="Nybo J."/>
            <person name="Theobald S."/>
            <person name="Brandl J."/>
            <person name="Frisvad J.C."/>
            <person name="Nielsen K.F."/>
            <person name="Lyhne E.K."/>
            <person name="Kogle M.E."/>
            <person name="Kuo A."/>
            <person name="Riley R."/>
            <person name="Clum A."/>
            <person name="Nolan M."/>
            <person name="Lipzen A."/>
            <person name="Salamov A."/>
            <person name="Henrissat B."/>
            <person name="Wiebenga A."/>
            <person name="De Vries R.P."/>
            <person name="Grigoriev I.V."/>
            <person name="Mortensen U.H."/>
            <person name="Andersen M.R."/>
            <person name="Baker S.E."/>
        </authorList>
    </citation>
    <scope>NUCLEOTIDE SEQUENCE [LARGE SCALE GENOMIC DNA]</scope>
    <source>
        <strain evidence="6 7">CBS 121591</strain>
    </source>
</reference>
<comment type="caution">
    <text evidence="4">Lacks conserved residue(s) required for the propagation of feature annotation.</text>
</comment>
<keyword evidence="7" id="KW-1185">Reference proteome</keyword>
<dbReference type="PROSITE" id="PS50110">
    <property type="entry name" value="RESPONSE_REGULATORY"/>
    <property type="match status" value="1"/>
</dbReference>
<comment type="function">
    <text evidence="2">Required for stress adaptation, morphogenesis and virulence.</text>
</comment>
<dbReference type="AlphaFoldDB" id="A0A319C6Y2"/>
<dbReference type="PANTHER" id="PTHR44591">
    <property type="entry name" value="STRESS RESPONSE REGULATOR PROTEIN 1"/>
    <property type="match status" value="1"/>
</dbReference>
<protein>
    <recommendedName>
        <fullName evidence="3">Stress response regulator protein 1</fullName>
    </recommendedName>
</protein>
<dbReference type="Gene3D" id="3.40.50.2300">
    <property type="match status" value="1"/>
</dbReference>
<dbReference type="STRING" id="1448315.A0A319C6Y2"/>
<dbReference type="PANTHER" id="PTHR44591:SF3">
    <property type="entry name" value="RESPONSE REGULATORY DOMAIN-CONTAINING PROTEIN"/>
    <property type="match status" value="1"/>
</dbReference>
<evidence type="ECO:0000256" key="1">
    <source>
        <dbReference type="ARBA" id="ARBA00022553"/>
    </source>
</evidence>
<dbReference type="InterPro" id="IPR050595">
    <property type="entry name" value="Bact_response_regulator"/>
</dbReference>
<dbReference type="InterPro" id="IPR001789">
    <property type="entry name" value="Sig_transdc_resp-reg_receiver"/>
</dbReference>
<evidence type="ECO:0000256" key="4">
    <source>
        <dbReference type="PROSITE-ProRule" id="PRU00169"/>
    </source>
</evidence>
<dbReference type="SMART" id="SM00448">
    <property type="entry name" value="REC"/>
    <property type="match status" value="1"/>
</dbReference>
<dbReference type="OrthoDB" id="60033at2759"/>
<dbReference type="VEuPathDB" id="FungiDB:BO82DRAFT_97645"/>
<name>A0A319C6Y2_9EURO</name>
<evidence type="ECO:0000259" key="5">
    <source>
        <dbReference type="PROSITE" id="PS50110"/>
    </source>
</evidence>
<dbReference type="GeneID" id="37144458"/>
<dbReference type="Pfam" id="PF00072">
    <property type="entry name" value="Response_reg"/>
    <property type="match status" value="1"/>
</dbReference>
<keyword evidence="1" id="KW-0597">Phosphoprotein</keyword>
<accession>A0A319C6Y2</accession>
<gene>
    <name evidence="6" type="ORF">BO82DRAFT_97645</name>
</gene>
<feature type="domain" description="Response regulatory" evidence="5">
    <location>
        <begin position="2"/>
        <end position="126"/>
    </location>
</feature>
<proteinExistence type="predicted"/>
<dbReference type="InterPro" id="IPR011006">
    <property type="entry name" value="CheY-like_superfamily"/>
</dbReference>
<organism evidence="6 7">
    <name type="scientific">Aspergillus uvarum CBS 121591</name>
    <dbReference type="NCBI Taxonomy" id="1448315"/>
    <lineage>
        <taxon>Eukaryota</taxon>
        <taxon>Fungi</taxon>
        <taxon>Dikarya</taxon>
        <taxon>Ascomycota</taxon>
        <taxon>Pezizomycotina</taxon>
        <taxon>Eurotiomycetes</taxon>
        <taxon>Eurotiomycetidae</taxon>
        <taxon>Eurotiales</taxon>
        <taxon>Aspergillaceae</taxon>
        <taxon>Aspergillus</taxon>
        <taxon>Aspergillus subgen. Circumdati</taxon>
    </lineage>
</organism>
<dbReference type="CDD" id="cd17546">
    <property type="entry name" value="REC_hyHK_CKI1_RcsC-like"/>
    <property type="match status" value="1"/>
</dbReference>
<dbReference type="GO" id="GO:0000160">
    <property type="term" value="P:phosphorelay signal transduction system"/>
    <property type="evidence" value="ECO:0007669"/>
    <property type="project" value="InterPro"/>
</dbReference>
<evidence type="ECO:0000313" key="6">
    <source>
        <dbReference type="EMBL" id="PYH80974.1"/>
    </source>
</evidence>
<evidence type="ECO:0000313" key="7">
    <source>
        <dbReference type="Proteomes" id="UP000248340"/>
    </source>
</evidence>
<evidence type="ECO:0000256" key="2">
    <source>
        <dbReference type="ARBA" id="ARBA00037668"/>
    </source>
</evidence>
<dbReference type="RefSeq" id="XP_025491174.1">
    <property type="nucleotide sequence ID" value="XM_025641716.1"/>
</dbReference>
<dbReference type="SUPFAM" id="SSF52172">
    <property type="entry name" value="CheY-like"/>
    <property type="match status" value="1"/>
</dbReference>
<dbReference type="Proteomes" id="UP000248340">
    <property type="component" value="Unassembled WGS sequence"/>
</dbReference>
<evidence type="ECO:0000256" key="3">
    <source>
        <dbReference type="ARBA" id="ARBA00040436"/>
    </source>
</evidence>
<sequence>MQLLFVENNLAVQKLCHRIGQKLGCEVVVIGSGTAALDHLAMAPTLPHIIFIKTSLPGLSGYELVRIIRTQPPFCNDPQLQSIPLIGLTASASGTNLSRERATGYNDFLRVPLRVSTVGETIGHWSHRQIMGPADVPAWQMKAWHRHHRGPRSRL</sequence>
<dbReference type="EMBL" id="KZ821705">
    <property type="protein sequence ID" value="PYH80974.1"/>
    <property type="molecule type" value="Genomic_DNA"/>
</dbReference>